<comment type="similarity">
    <text evidence="1 2">Belongs to the small heat shock protein (HSP20) family.</text>
</comment>
<dbReference type="InterPro" id="IPR002068">
    <property type="entry name" value="A-crystallin/Hsp20_dom"/>
</dbReference>
<evidence type="ECO:0000256" key="1">
    <source>
        <dbReference type="PROSITE-ProRule" id="PRU00285"/>
    </source>
</evidence>
<dbReference type="RefSeq" id="WP_213110147.1">
    <property type="nucleotide sequence ID" value="NZ_JAGYPJ010000001.1"/>
</dbReference>
<dbReference type="InterPro" id="IPR031107">
    <property type="entry name" value="Small_HSP"/>
</dbReference>
<dbReference type="PANTHER" id="PTHR11527">
    <property type="entry name" value="HEAT-SHOCK PROTEIN 20 FAMILY MEMBER"/>
    <property type="match status" value="1"/>
</dbReference>
<dbReference type="Gene3D" id="2.60.40.790">
    <property type="match status" value="1"/>
</dbReference>
<dbReference type="AlphaFoldDB" id="A0A942TJY3"/>
<evidence type="ECO:0000259" key="3">
    <source>
        <dbReference type="PROSITE" id="PS01031"/>
    </source>
</evidence>
<feature type="domain" description="SHSP" evidence="3">
    <location>
        <begin position="46"/>
        <end position="156"/>
    </location>
</feature>
<proteinExistence type="inferred from homology"/>
<dbReference type="SUPFAM" id="SSF49764">
    <property type="entry name" value="HSP20-like chaperones"/>
    <property type="match status" value="1"/>
</dbReference>
<protein>
    <submittedName>
        <fullName evidence="4">Hsp20 family protein</fullName>
    </submittedName>
</protein>
<comment type="caution">
    <text evidence="4">The sequence shown here is derived from an EMBL/GenBank/DDBJ whole genome shotgun (WGS) entry which is preliminary data.</text>
</comment>
<keyword evidence="5" id="KW-1185">Reference proteome</keyword>
<dbReference type="InterPro" id="IPR008978">
    <property type="entry name" value="HSP20-like_chaperone"/>
</dbReference>
<dbReference type="EMBL" id="JAGYPJ010000001">
    <property type="protein sequence ID" value="MBS4199470.1"/>
    <property type="molecule type" value="Genomic_DNA"/>
</dbReference>
<gene>
    <name evidence="4" type="ORF">KHA93_07375</name>
</gene>
<evidence type="ECO:0000313" key="4">
    <source>
        <dbReference type="EMBL" id="MBS4199470.1"/>
    </source>
</evidence>
<dbReference type="Pfam" id="PF00011">
    <property type="entry name" value="HSP20"/>
    <property type="match status" value="1"/>
</dbReference>
<evidence type="ECO:0000256" key="2">
    <source>
        <dbReference type="RuleBase" id="RU003616"/>
    </source>
</evidence>
<name>A0A942TJY3_9BACI</name>
<evidence type="ECO:0000313" key="5">
    <source>
        <dbReference type="Proteomes" id="UP000682713"/>
    </source>
</evidence>
<dbReference type="Proteomes" id="UP000682713">
    <property type="component" value="Unassembled WGS sequence"/>
</dbReference>
<organism evidence="4 5">
    <name type="scientific">Lederbergia citrisecunda</name>
    <dbReference type="NCBI Taxonomy" id="2833583"/>
    <lineage>
        <taxon>Bacteria</taxon>
        <taxon>Bacillati</taxon>
        <taxon>Bacillota</taxon>
        <taxon>Bacilli</taxon>
        <taxon>Bacillales</taxon>
        <taxon>Bacillaceae</taxon>
        <taxon>Lederbergia</taxon>
    </lineage>
</organism>
<accession>A0A942TJY3</accession>
<dbReference type="PROSITE" id="PS01031">
    <property type="entry name" value="SHSP"/>
    <property type="match status" value="1"/>
</dbReference>
<reference evidence="4 5" key="1">
    <citation type="submission" date="2021-05" db="EMBL/GenBank/DDBJ databases">
        <title>Novel Bacillus species.</title>
        <authorList>
            <person name="Liu G."/>
        </authorList>
    </citation>
    <scope>NUCLEOTIDE SEQUENCE [LARGE SCALE GENOMIC DNA]</scope>
    <source>
        <strain evidence="4 5">FJAT-49732</strain>
    </source>
</reference>
<sequence>MAENRPSKREEHPLFEPFNQLMSNMNRLFSERSDKNFLQSMDDFFLHSKPFGGFVAELKENDKEYIVQAQIPGTKKEQINIEILPQYITITVNHRESVTKEDKENTIIHKKESWKQSSRTIPFSKPIDQGKVTANYEDGVLTVIVPKKKGKKINIG</sequence>